<dbReference type="Proteomes" id="UP000835052">
    <property type="component" value="Unassembled WGS sequence"/>
</dbReference>
<accession>A0A8S1H1B3</accession>
<comment type="caution">
    <text evidence="3">The sequence shown here is derived from an EMBL/GenBank/DDBJ whole genome shotgun (WGS) entry which is preliminary data.</text>
</comment>
<evidence type="ECO:0000313" key="4">
    <source>
        <dbReference type="Proteomes" id="UP000835052"/>
    </source>
</evidence>
<dbReference type="AlphaFoldDB" id="A0A8S1H1B3"/>
<dbReference type="PROSITE" id="PS51257">
    <property type="entry name" value="PROKAR_LIPOPROTEIN"/>
    <property type="match status" value="1"/>
</dbReference>
<evidence type="ECO:0000313" key="3">
    <source>
        <dbReference type="EMBL" id="CAD6189559.1"/>
    </source>
</evidence>
<organism evidence="3 4">
    <name type="scientific">Caenorhabditis auriculariae</name>
    <dbReference type="NCBI Taxonomy" id="2777116"/>
    <lineage>
        <taxon>Eukaryota</taxon>
        <taxon>Metazoa</taxon>
        <taxon>Ecdysozoa</taxon>
        <taxon>Nematoda</taxon>
        <taxon>Chromadorea</taxon>
        <taxon>Rhabditida</taxon>
        <taxon>Rhabditina</taxon>
        <taxon>Rhabditomorpha</taxon>
        <taxon>Rhabditoidea</taxon>
        <taxon>Rhabditidae</taxon>
        <taxon>Peloderinae</taxon>
        <taxon>Caenorhabditis</taxon>
    </lineage>
</organism>
<keyword evidence="1" id="KW-0732">Signal</keyword>
<evidence type="ECO:0000259" key="2">
    <source>
        <dbReference type="Pfam" id="PF04155"/>
    </source>
</evidence>
<keyword evidence="4" id="KW-1185">Reference proteome</keyword>
<reference evidence="3" key="1">
    <citation type="submission" date="2020-10" db="EMBL/GenBank/DDBJ databases">
        <authorList>
            <person name="Kikuchi T."/>
        </authorList>
    </citation>
    <scope>NUCLEOTIDE SEQUENCE</scope>
    <source>
        <strain evidence="3">NKZ352</strain>
    </source>
</reference>
<feature type="domain" description="Ground-like" evidence="2">
    <location>
        <begin position="181"/>
        <end position="235"/>
    </location>
</feature>
<proteinExistence type="predicted"/>
<protein>
    <recommendedName>
        <fullName evidence="2">Ground-like domain-containing protein</fullName>
    </recommendedName>
</protein>
<gene>
    <name evidence="3" type="ORF">CAUJ_LOCUS5478</name>
</gene>
<feature type="signal peptide" evidence="1">
    <location>
        <begin position="1"/>
        <end position="22"/>
    </location>
</feature>
<name>A0A8S1H1B3_9PELO</name>
<evidence type="ECO:0000256" key="1">
    <source>
        <dbReference type="SAM" id="SignalP"/>
    </source>
</evidence>
<dbReference type="Pfam" id="PF04155">
    <property type="entry name" value="Ground-like"/>
    <property type="match status" value="1"/>
</dbReference>
<dbReference type="InterPro" id="IPR007284">
    <property type="entry name" value="Ground-like_dom"/>
</dbReference>
<dbReference type="EMBL" id="CAJGYM010000011">
    <property type="protein sequence ID" value="CAD6189559.1"/>
    <property type="molecule type" value="Genomic_DNA"/>
</dbReference>
<dbReference type="OrthoDB" id="5825670at2759"/>
<feature type="chain" id="PRO_5035838284" description="Ground-like domain-containing protein" evidence="1">
    <location>
        <begin position="23"/>
        <end position="240"/>
    </location>
</feature>
<sequence>MIFIIRIFMLVLLALFPTTIYGFLLGGSGCGCPPPACPPPTPPCAPPCGGRPFAAHAAKTAVFDRHYDSPLVLNVPDDLDLRAAAFGVPLSEKPEQPSAFEMLHRLGENEDGFYEGIIEDADTNYQPKEDDGDLAFRTQFKKSSPEIRRSPTVNVRTEAPIETTTVASEAVKTTTETVTMEKCNSNVLKKLMLENMNDNSADSKKMINEAAEAKFGGSVDVISSKGLTTCIAFRQSKSAP</sequence>